<dbReference type="AlphaFoldDB" id="A0A5B2TCL2"/>
<evidence type="ECO:0000313" key="1">
    <source>
        <dbReference type="EMBL" id="KAA2211578.1"/>
    </source>
</evidence>
<dbReference type="RefSeq" id="WP_149813975.1">
    <property type="nucleotide sequence ID" value="NZ_VUKA01000021.1"/>
</dbReference>
<proteinExistence type="predicted"/>
<protein>
    <submittedName>
        <fullName evidence="1">Uncharacterized protein</fullName>
    </submittedName>
</protein>
<reference evidence="1 2" key="1">
    <citation type="journal article" date="2015" name="Int. J. Syst. Evol. Microbiol.">
        <title>Roseomonas oryzae sp. nov., isolated from paddy rhizosphere soil.</title>
        <authorList>
            <person name="Ramaprasad E.V."/>
            <person name="Sasikala Ch."/>
            <person name="Ramana Ch.V."/>
        </authorList>
    </citation>
    <scope>NUCLEOTIDE SEQUENCE [LARGE SCALE GENOMIC DNA]</scope>
    <source>
        <strain evidence="1 2">KCTC 42542</strain>
    </source>
</reference>
<keyword evidence="2" id="KW-1185">Reference proteome</keyword>
<comment type="caution">
    <text evidence="1">The sequence shown here is derived from an EMBL/GenBank/DDBJ whole genome shotgun (WGS) entry which is preliminary data.</text>
</comment>
<sequence length="228" mass="24731">MPLAGQGFIAIWNDILPEKRDAFFEWHAREHMPERIGIPGFHRGRRYIAIEADIEFVTFYEAASVEVFSSDGYKARLGQPTPWSLEVLPAFRNNLRGVCRAAYSVGHTDGGFLWTLRLSPAEGQAQALSQALKEALLPPLLKQPKVTGVHLLVCDPALSGTNTALQRGRTITPPDWVIMVEGSSADGVRAAVAALDTAALQQRGAAPGAQGGLYQMEYGLARIADHVG</sequence>
<dbReference type="OrthoDB" id="3034735at2"/>
<gene>
    <name evidence="1" type="ORF">F0Q34_19435</name>
</gene>
<dbReference type="Proteomes" id="UP000322110">
    <property type="component" value="Unassembled WGS sequence"/>
</dbReference>
<evidence type="ECO:0000313" key="2">
    <source>
        <dbReference type="Proteomes" id="UP000322110"/>
    </source>
</evidence>
<dbReference type="EMBL" id="VUKA01000021">
    <property type="protein sequence ID" value="KAA2211578.1"/>
    <property type="molecule type" value="Genomic_DNA"/>
</dbReference>
<name>A0A5B2TCL2_9PROT</name>
<organism evidence="1 2">
    <name type="scientific">Teichococcus oryzae</name>
    <dbReference type="NCBI Taxonomy" id="1608942"/>
    <lineage>
        <taxon>Bacteria</taxon>
        <taxon>Pseudomonadati</taxon>
        <taxon>Pseudomonadota</taxon>
        <taxon>Alphaproteobacteria</taxon>
        <taxon>Acetobacterales</taxon>
        <taxon>Roseomonadaceae</taxon>
        <taxon>Roseomonas</taxon>
    </lineage>
</organism>
<accession>A0A5B2TCL2</accession>